<reference evidence="9" key="1">
    <citation type="journal article" date="2015" name="Proc. Natl. Acad. Sci. U.S.A.">
        <title>Genome sequencing of adzuki bean (Vigna angularis) provides insight into high starch and low fat accumulation and domestication.</title>
        <authorList>
            <person name="Yang K."/>
            <person name="Tian Z."/>
            <person name="Chen C."/>
            <person name="Luo L."/>
            <person name="Zhao B."/>
            <person name="Wang Z."/>
            <person name="Yu L."/>
            <person name="Li Y."/>
            <person name="Sun Y."/>
            <person name="Li W."/>
            <person name="Chen Y."/>
            <person name="Li Y."/>
            <person name="Zhang Y."/>
            <person name="Ai D."/>
            <person name="Zhao J."/>
            <person name="Shang C."/>
            <person name="Ma Y."/>
            <person name="Wu B."/>
            <person name="Wang M."/>
            <person name="Gao L."/>
            <person name="Sun D."/>
            <person name="Zhang P."/>
            <person name="Guo F."/>
            <person name="Wang W."/>
            <person name="Li Y."/>
            <person name="Wang J."/>
            <person name="Varshney R.K."/>
            <person name="Wang J."/>
            <person name="Ling H.Q."/>
            <person name="Wan P."/>
        </authorList>
    </citation>
    <scope>NUCLEOTIDE SEQUENCE</scope>
    <source>
        <strain evidence="9">cv. Jingnong 6</strain>
    </source>
</reference>
<evidence type="ECO:0000259" key="7">
    <source>
        <dbReference type="Pfam" id="PF01095"/>
    </source>
</evidence>
<dbReference type="Gramene" id="KOM56614">
    <property type="protein sequence ID" value="KOM56614"/>
    <property type="gene ID" value="LR48_Vigan10g250600"/>
</dbReference>
<name>A0A0L9VPE9_PHAAN</name>
<evidence type="ECO:0000256" key="4">
    <source>
        <dbReference type="ARBA" id="ARBA00022801"/>
    </source>
</evidence>
<evidence type="ECO:0000256" key="5">
    <source>
        <dbReference type="ARBA" id="ARBA00023085"/>
    </source>
</evidence>
<feature type="signal peptide" evidence="6">
    <location>
        <begin position="1"/>
        <end position="25"/>
    </location>
</feature>
<keyword evidence="3" id="KW-0964">Secreted</keyword>
<dbReference type="Proteomes" id="UP000053144">
    <property type="component" value="Chromosome 10"/>
</dbReference>
<dbReference type="AlphaFoldDB" id="A0A0L9VPE9"/>
<protein>
    <recommendedName>
        <fullName evidence="7">Pectinesterase catalytic domain-containing protein</fullName>
    </recommendedName>
</protein>
<dbReference type="InterPro" id="IPR011050">
    <property type="entry name" value="Pectin_lyase_fold/virulence"/>
</dbReference>
<comment type="subcellular location">
    <subcellularLocation>
        <location evidence="1">Secreted</location>
        <location evidence="1">Cell wall</location>
    </subcellularLocation>
</comment>
<feature type="domain" description="Pectinesterase catalytic" evidence="7">
    <location>
        <begin position="174"/>
        <end position="300"/>
    </location>
</feature>
<gene>
    <name evidence="8" type="ORF">LR48_Vigan10g250600</name>
</gene>
<evidence type="ECO:0000256" key="3">
    <source>
        <dbReference type="ARBA" id="ARBA00022512"/>
    </source>
</evidence>
<keyword evidence="4" id="KW-0378">Hydrolase</keyword>
<evidence type="ECO:0000256" key="1">
    <source>
        <dbReference type="ARBA" id="ARBA00004191"/>
    </source>
</evidence>
<dbReference type="EMBL" id="CM003380">
    <property type="protein sequence ID" value="KOM56614.1"/>
    <property type="molecule type" value="Genomic_DNA"/>
</dbReference>
<dbReference type="GO" id="GO:0042545">
    <property type="term" value="P:cell wall modification"/>
    <property type="evidence" value="ECO:0007669"/>
    <property type="project" value="InterPro"/>
</dbReference>
<proteinExistence type="predicted"/>
<dbReference type="Gene3D" id="2.160.20.10">
    <property type="entry name" value="Single-stranded right-handed beta-helix, Pectin lyase-like"/>
    <property type="match status" value="2"/>
</dbReference>
<evidence type="ECO:0000256" key="6">
    <source>
        <dbReference type="SAM" id="SignalP"/>
    </source>
</evidence>
<keyword evidence="6" id="KW-0732">Signal</keyword>
<sequence length="315" mass="35040">MKKSSFLILVTLFIIINANIHPKWSQELLKDEKNLEISRYDMMVALDGSGNFTTISKAIEAAPVLSSRRIIIKIKKGTYKENLIFPGNKTNIFLVGDGRGITVISGTKSAGTGLNTLDTATVVVETTHFLASNITFQNTAGPSNHQAVALAITGTLSAFYNCEVFGYQDTLYVMQGQSNIITAQGRTKNKEGGIVIQNCRIGATHEFEGVKKKFKTYLGRPWKNYSRTIIMQSYMSDIIDPAGWTEWEGTTFGLNTLFYREYNNSGPGAQTSNRVTWKGFKVITHAVEIEPFTVRNFINGSQWLNSTGFPYKLDL</sequence>
<dbReference type="UniPathway" id="UPA00545">
    <property type="reaction ID" value="UER00823"/>
</dbReference>
<dbReference type="GO" id="GO:0045490">
    <property type="term" value="P:pectin catabolic process"/>
    <property type="evidence" value="ECO:0007669"/>
    <property type="project" value="UniProtKB-UniPathway"/>
</dbReference>
<evidence type="ECO:0000256" key="2">
    <source>
        <dbReference type="ARBA" id="ARBA00005184"/>
    </source>
</evidence>
<accession>A0A0L9VPE9</accession>
<dbReference type="GO" id="GO:0030599">
    <property type="term" value="F:pectinesterase activity"/>
    <property type="evidence" value="ECO:0007669"/>
    <property type="project" value="InterPro"/>
</dbReference>
<dbReference type="Pfam" id="PF01095">
    <property type="entry name" value="Pectinesterase"/>
    <property type="match status" value="1"/>
</dbReference>
<organism evidence="8 9">
    <name type="scientific">Phaseolus angularis</name>
    <name type="common">Azuki bean</name>
    <name type="synonym">Vigna angularis</name>
    <dbReference type="NCBI Taxonomy" id="3914"/>
    <lineage>
        <taxon>Eukaryota</taxon>
        <taxon>Viridiplantae</taxon>
        <taxon>Streptophyta</taxon>
        <taxon>Embryophyta</taxon>
        <taxon>Tracheophyta</taxon>
        <taxon>Spermatophyta</taxon>
        <taxon>Magnoliopsida</taxon>
        <taxon>eudicotyledons</taxon>
        <taxon>Gunneridae</taxon>
        <taxon>Pentapetalae</taxon>
        <taxon>rosids</taxon>
        <taxon>fabids</taxon>
        <taxon>Fabales</taxon>
        <taxon>Fabaceae</taxon>
        <taxon>Papilionoideae</taxon>
        <taxon>50 kb inversion clade</taxon>
        <taxon>NPAAA clade</taxon>
        <taxon>indigoferoid/millettioid clade</taxon>
        <taxon>Phaseoleae</taxon>
        <taxon>Vigna</taxon>
    </lineage>
</organism>
<evidence type="ECO:0000313" key="9">
    <source>
        <dbReference type="Proteomes" id="UP000053144"/>
    </source>
</evidence>
<dbReference type="OMA" id="DICIENT"/>
<dbReference type="InterPro" id="IPR012334">
    <property type="entry name" value="Pectin_lyas_fold"/>
</dbReference>
<evidence type="ECO:0000313" key="8">
    <source>
        <dbReference type="EMBL" id="KOM56614.1"/>
    </source>
</evidence>
<dbReference type="SUPFAM" id="SSF51126">
    <property type="entry name" value="Pectin lyase-like"/>
    <property type="match status" value="1"/>
</dbReference>
<dbReference type="InterPro" id="IPR000070">
    <property type="entry name" value="Pectinesterase_cat"/>
</dbReference>
<keyword evidence="3" id="KW-0134">Cell wall</keyword>
<comment type="pathway">
    <text evidence="2">Glycan metabolism; pectin degradation; 2-dehydro-3-deoxy-D-gluconate from pectin: step 1/5.</text>
</comment>
<dbReference type="PANTHER" id="PTHR31707">
    <property type="entry name" value="PECTINESTERASE"/>
    <property type="match status" value="1"/>
</dbReference>
<dbReference type="STRING" id="3914.A0A0L9VPE9"/>
<feature type="chain" id="PRO_5011116040" description="Pectinesterase catalytic domain-containing protein" evidence="6">
    <location>
        <begin position="26"/>
        <end position="315"/>
    </location>
</feature>
<keyword evidence="5" id="KW-0063">Aspartyl esterase</keyword>